<name>A0A6I4IDF1_9FLAO</name>
<feature type="transmembrane region" description="Helical" evidence="1">
    <location>
        <begin position="79"/>
        <end position="97"/>
    </location>
</feature>
<keyword evidence="3" id="KW-1185">Reference proteome</keyword>
<keyword evidence="1" id="KW-0812">Transmembrane</keyword>
<accession>A0A6I4IDF1</accession>
<dbReference type="Proteomes" id="UP000431264">
    <property type="component" value="Unassembled WGS sequence"/>
</dbReference>
<dbReference type="RefSeq" id="WP_140996038.1">
    <property type="nucleotide sequence ID" value="NZ_VDCZ01000001.1"/>
</dbReference>
<protein>
    <submittedName>
        <fullName evidence="2">Uncharacterized protein</fullName>
    </submittedName>
</protein>
<gene>
    <name evidence="2" type="ORF">GOQ30_00380</name>
</gene>
<organism evidence="2 3">
    <name type="scientific">Flavobacterium profundi</name>
    <dbReference type="NCBI Taxonomy" id="1774945"/>
    <lineage>
        <taxon>Bacteria</taxon>
        <taxon>Pseudomonadati</taxon>
        <taxon>Bacteroidota</taxon>
        <taxon>Flavobacteriia</taxon>
        <taxon>Flavobacteriales</taxon>
        <taxon>Flavobacteriaceae</taxon>
        <taxon>Flavobacterium</taxon>
    </lineage>
</organism>
<keyword evidence="1" id="KW-0472">Membrane</keyword>
<proteinExistence type="predicted"/>
<evidence type="ECO:0000313" key="2">
    <source>
        <dbReference type="EMBL" id="MVO07614.1"/>
    </source>
</evidence>
<feature type="transmembrane region" description="Helical" evidence="1">
    <location>
        <begin position="6"/>
        <end position="25"/>
    </location>
</feature>
<keyword evidence="1" id="KW-1133">Transmembrane helix</keyword>
<comment type="caution">
    <text evidence="2">The sequence shown here is derived from an EMBL/GenBank/DDBJ whole genome shotgun (WGS) entry which is preliminary data.</text>
</comment>
<evidence type="ECO:0000256" key="1">
    <source>
        <dbReference type="SAM" id="Phobius"/>
    </source>
</evidence>
<feature type="transmembrane region" description="Helical" evidence="1">
    <location>
        <begin position="37"/>
        <end position="59"/>
    </location>
</feature>
<sequence>MKRVLFVIGLILLNFGIFNYLTNHFKSNFTYEEMLKTLLLSFVAVTVISFFISSCQYFLKLYVEKTLISFRSIYANLYFNVSVAIYFLLLVLIIAAFI</sequence>
<dbReference type="AlphaFoldDB" id="A0A6I4IDF1"/>
<reference evidence="3" key="1">
    <citation type="submission" date="2019-05" db="EMBL/GenBank/DDBJ databases">
        <title>Flavobacterium profundi sp. nov., isolated from a deep-sea seamount.</title>
        <authorList>
            <person name="Zhang D.-C."/>
        </authorList>
    </citation>
    <scope>NUCLEOTIDE SEQUENCE [LARGE SCALE GENOMIC DNA]</scope>
    <source>
        <strain evidence="3">TP390</strain>
    </source>
</reference>
<evidence type="ECO:0000313" key="3">
    <source>
        <dbReference type="Proteomes" id="UP000431264"/>
    </source>
</evidence>
<dbReference type="EMBL" id="WQLW01000001">
    <property type="protein sequence ID" value="MVO07614.1"/>
    <property type="molecule type" value="Genomic_DNA"/>
</dbReference>